<sequence>MLLEDATDPRTVDGRAIQEMLSIIVQLEAGSCGSVEYQERHDLTGIFGNPSGPAM</sequence>
<dbReference type="AlphaFoldDB" id="A0A2Z5FSA3"/>
<organism evidence="1 2">
    <name type="scientific">Acidisarcina polymorpha</name>
    <dbReference type="NCBI Taxonomy" id="2211140"/>
    <lineage>
        <taxon>Bacteria</taxon>
        <taxon>Pseudomonadati</taxon>
        <taxon>Acidobacteriota</taxon>
        <taxon>Terriglobia</taxon>
        <taxon>Terriglobales</taxon>
        <taxon>Acidobacteriaceae</taxon>
        <taxon>Acidisarcina</taxon>
    </lineage>
</organism>
<dbReference type="Proteomes" id="UP000253606">
    <property type="component" value="Chromosome"/>
</dbReference>
<evidence type="ECO:0000313" key="1">
    <source>
        <dbReference type="EMBL" id="AXC09678.1"/>
    </source>
</evidence>
<gene>
    <name evidence="1" type="ORF">ACPOL_0295</name>
</gene>
<accession>A0A2Z5FSA3</accession>
<evidence type="ECO:0000313" key="2">
    <source>
        <dbReference type="Proteomes" id="UP000253606"/>
    </source>
</evidence>
<proteinExistence type="predicted"/>
<dbReference type="KEGG" id="abas:ACPOL_0295"/>
<keyword evidence="2" id="KW-1185">Reference proteome</keyword>
<dbReference type="EMBL" id="CP030840">
    <property type="protein sequence ID" value="AXC09678.1"/>
    <property type="molecule type" value="Genomic_DNA"/>
</dbReference>
<protein>
    <submittedName>
        <fullName evidence="1">Uncharacterized protein</fullName>
    </submittedName>
</protein>
<reference evidence="1 2" key="1">
    <citation type="journal article" date="2018" name="Front. Microbiol.">
        <title>Hydrolytic Capabilities as a Key to Environmental Success: Chitinolytic and Cellulolytic Acidobacteria From Acidic Sub-arctic Soils and Boreal Peatlands.</title>
        <authorList>
            <person name="Belova S.E."/>
            <person name="Ravin N.V."/>
            <person name="Pankratov T.A."/>
            <person name="Rakitin A.L."/>
            <person name="Ivanova A.A."/>
            <person name="Beletsky A.V."/>
            <person name="Mardanov A.V."/>
            <person name="Sinninghe Damste J.S."/>
            <person name="Dedysh S.N."/>
        </authorList>
    </citation>
    <scope>NUCLEOTIDE SEQUENCE [LARGE SCALE GENOMIC DNA]</scope>
    <source>
        <strain evidence="1 2">SBC82</strain>
    </source>
</reference>
<name>A0A2Z5FSA3_9BACT</name>